<name>A0A1M7DVY3_9RHOB</name>
<dbReference type="OrthoDB" id="5197601at2"/>
<reference evidence="5" key="1">
    <citation type="submission" date="2016-11" db="EMBL/GenBank/DDBJ databases">
        <authorList>
            <person name="Varghese N."/>
            <person name="Submissions S."/>
        </authorList>
    </citation>
    <scope>NUCLEOTIDE SEQUENCE [LARGE SCALE GENOMIC DNA]</scope>
    <source>
        <strain evidence="5">DSM 29327</strain>
    </source>
</reference>
<sequence length="273" mass="29421">MRFSNRIENGRARLVETGPDGWVLGPAKVEWLEESALPTEEHDGWGVPVSNTARIICVGLNYSDHAAELGEPDPEYPALFVRFLSSFTGHEQVLSYPAGSSQFDFEGELAVVIGKKARSVSAAHALEHVFGYTIANDGSARDFQFRSQQWVSGKIFDKSGGLGPSIVSVEEVPPGADGLKIETRLNGETIQSSNTNQLIFSVADIVSEISQIMTLLPGDLILTGTPAGVGISRKPQIFMQPGDICEVEIEGIGILRNTVSDRVVEQQHDGGEG</sequence>
<dbReference type="SUPFAM" id="SSF56529">
    <property type="entry name" value="FAH"/>
    <property type="match status" value="1"/>
</dbReference>
<dbReference type="EMBL" id="FRBN01000053">
    <property type="protein sequence ID" value="SHL83349.1"/>
    <property type="molecule type" value="Genomic_DNA"/>
</dbReference>
<evidence type="ECO:0000259" key="3">
    <source>
        <dbReference type="Pfam" id="PF01557"/>
    </source>
</evidence>
<accession>A0A1M7DVY3</accession>
<dbReference type="GO" id="GO:0019752">
    <property type="term" value="P:carboxylic acid metabolic process"/>
    <property type="evidence" value="ECO:0007669"/>
    <property type="project" value="UniProtKB-ARBA"/>
</dbReference>
<evidence type="ECO:0000256" key="1">
    <source>
        <dbReference type="ARBA" id="ARBA00010211"/>
    </source>
</evidence>
<dbReference type="GO" id="GO:0016853">
    <property type="term" value="F:isomerase activity"/>
    <property type="evidence" value="ECO:0007669"/>
    <property type="project" value="UniProtKB-ARBA"/>
</dbReference>
<dbReference type="STRING" id="1054996.SAMN05444414_1535"/>
<evidence type="ECO:0000256" key="2">
    <source>
        <dbReference type="ARBA" id="ARBA00022723"/>
    </source>
</evidence>
<dbReference type="Pfam" id="PF01557">
    <property type="entry name" value="FAA_hydrolase"/>
    <property type="match status" value="1"/>
</dbReference>
<dbReference type="InterPro" id="IPR011234">
    <property type="entry name" value="Fumarylacetoacetase-like_C"/>
</dbReference>
<dbReference type="PANTHER" id="PTHR42796">
    <property type="entry name" value="FUMARYLACETOACETATE HYDROLASE DOMAIN-CONTAINING PROTEIN 2A-RELATED"/>
    <property type="match status" value="1"/>
</dbReference>
<keyword evidence="2" id="KW-0479">Metal-binding</keyword>
<feature type="domain" description="Fumarylacetoacetase-like C-terminal" evidence="3">
    <location>
        <begin position="55"/>
        <end position="259"/>
    </location>
</feature>
<dbReference type="RefSeq" id="WP_073201066.1">
    <property type="nucleotide sequence ID" value="NZ_FRBN01000053.1"/>
</dbReference>
<comment type="similarity">
    <text evidence="1">Belongs to the FAH family.</text>
</comment>
<dbReference type="InterPro" id="IPR036663">
    <property type="entry name" value="Fumarylacetoacetase_C_sf"/>
</dbReference>
<protein>
    <submittedName>
        <fullName evidence="4">2-keto-4-pentenoate hydratase/2-oxohepta-3-ene-1,7-dioic acid hydratase (Catechol pathway)</fullName>
    </submittedName>
</protein>
<evidence type="ECO:0000313" key="4">
    <source>
        <dbReference type="EMBL" id="SHL83349.1"/>
    </source>
</evidence>
<dbReference type="PANTHER" id="PTHR42796:SF4">
    <property type="entry name" value="FUMARYLACETOACETATE HYDROLASE DOMAIN-CONTAINING PROTEIN 2A"/>
    <property type="match status" value="1"/>
</dbReference>
<dbReference type="Proteomes" id="UP000184191">
    <property type="component" value="Unassembled WGS sequence"/>
</dbReference>
<dbReference type="GO" id="GO:0046872">
    <property type="term" value="F:metal ion binding"/>
    <property type="evidence" value="ECO:0007669"/>
    <property type="project" value="UniProtKB-KW"/>
</dbReference>
<evidence type="ECO:0000313" key="5">
    <source>
        <dbReference type="Proteomes" id="UP000184191"/>
    </source>
</evidence>
<organism evidence="4 5">
    <name type="scientific">Roseovarius marisflavi</name>
    <dbReference type="NCBI Taxonomy" id="1054996"/>
    <lineage>
        <taxon>Bacteria</taxon>
        <taxon>Pseudomonadati</taxon>
        <taxon>Pseudomonadota</taxon>
        <taxon>Alphaproteobacteria</taxon>
        <taxon>Rhodobacterales</taxon>
        <taxon>Roseobacteraceae</taxon>
        <taxon>Roseovarius</taxon>
    </lineage>
</organism>
<gene>
    <name evidence="4" type="ORF">SAMN05444414_1535</name>
</gene>
<proteinExistence type="inferred from homology"/>
<dbReference type="FunFam" id="3.90.850.10:FF:000002">
    <property type="entry name" value="2-hydroxyhepta-2,4-diene-1,7-dioate isomerase"/>
    <property type="match status" value="1"/>
</dbReference>
<dbReference type="AlphaFoldDB" id="A0A1M7DVY3"/>
<dbReference type="Gene3D" id="3.90.850.10">
    <property type="entry name" value="Fumarylacetoacetase-like, C-terminal domain"/>
    <property type="match status" value="1"/>
</dbReference>
<keyword evidence="5" id="KW-1185">Reference proteome</keyword>
<dbReference type="InterPro" id="IPR051121">
    <property type="entry name" value="FAH"/>
</dbReference>